<protein>
    <submittedName>
        <fullName evidence="4">ATP-binding protein</fullName>
    </submittedName>
</protein>
<sequence>MLTGTTTSPDDPGAAVTGEPRTFRRQFASTPLGARLARHLAVRCLEEWGHPPESDVSGAVALVVAELTANAVRHGRVPGHDFGLRLGLDRTAGTLRIEVADAAATKRPPASPPTSPPEGESGRGLFLVDMLATRWGAEPRDPVGKTVWAEVDVPASGSR</sequence>
<feature type="region of interest" description="Disordered" evidence="2">
    <location>
        <begin position="100"/>
        <end position="123"/>
    </location>
</feature>
<feature type="domain" description="Histidine kinase/HSP90-like ATPase" evidence="3">
    <location>
        <begin position="29"/>
        <end position="149"/>
    </location>
</feature>
<evidence type="ECO:0000259" key="3">
    <source>
        <dbReference type="Pfam" id="PF13581"/>
    </source>
</evidence>
<dbReference type="CDD" id="cd16936">
    <property type="entry name" value="HATPase_RsbW-like"/>
    <property type="match status" value="1"/>
</dbReference>
<evidence type="ECO:0000313" key="4">
    <source>
        <dbReference type="EMBL" id="MER6906213.1"/>
    </source>
</evidence>
<accession>A0ABV1VI88</accession>
<proteinExistence type="predicted"/>
<dbReference type="Gene3D" id="3.30.565.10">
    <property type="entry name" value="Histidine kinase-like ATPase, C-terminal domain"/>
    <property type="match status" value="1"/>
</dbReference>
<reference evidence="4 5" key="1">
    <citation type="submission" date="2024-06" db="EMBL/GenBank/DDBJ databases">
        <title>The Natural Products Discovery Center: Release of the First 8490 Sequenced Strains for Exploring Actinobacteria Biosynthetic Diversity.</title>
        <authorList>
            <person name="Kalkreuter E."/>
            <person name="Kautsar S.A."/>
            <person name="Yang D."/>
            <person name="Bader C.D."/>
            <person name="Teijaro C.N."/>
            <person name="Fluegel L."/>
            <person name="Davis C.M."/>
            <person name="Simpson J.R."/>
            <person name="Lauterbach L."/>
            <person name="Steele A.D."/>
            <person name="Gui C."/>
            <person name="Meng S."/>
            <person name="Li G."/>
            <person name="Viehrig K."/>
            <person name="Ye F."/>
            <person name="Su P."/>
            <person name="Kiefer A.F."/>
            <person name="Nichols A."/>
            <person name="Cepeda A.J."/>
            <person name="Yan W."/>
            <person name="Fan B."/>
            <person name="Jiang Y."/>
            <person name="Adhikari A."/>
            <person name="Zheng C.-J."/>
            <person name="Schuster L."/>
            <person name="Cowan T.M."/>
            <person name="Smanski M.J."/>
            <person name="Chevrette M.G."/>
            <person name="De Carvalho L.P.S."/>
            <person name="Shen B."/>
        </authorList>
    </citation>
    <scope>NUCLEOTIDE SEQUENCE [LARGE SCALE GENOMIC DNA]</scope>
    <source>
        <strain evidence="4 5">NPDC000632</strain>
    </source>
</reference>
<evidence type="ECO:0000256" key="1">
    <source>
        <dbReference type="ARBA" id="ARBA00022527"/>
    </source>
</evidence>
<dbReference type="RefSeq" id="WP_350721581.1">
    <property type="nucleotide sequence ID" value="NZ_JBEPCO010000028.1"/>
</dbReference>
<dbReference type="Pfam" id="PF13581">
    <property type="entry name" value="HATPase_c_2"/>
    <property type="match status" value="1"/>
</dbReference>
<comment type="caution">
    <text evidence="4">The sequence shown here is derived from an EMBL/GenBank/DDBJ whole genome shotgun (WGS) entry which is preliminary data.</text>
</comment>
<keyword evidence="4" id="KW-0067">ATP-binding</keyword>
<dbReference type="GO" id="GO:0005524">
    <property type="term" value="F:ATP binding"/>
    <property type="evidence" value="ECO:0007669"/>
    <property type="project" value="UniProtKB-KW"/>
</dbReference>
<gene>
    <name evidence="4" type="ORF">ABT322_21055</name>
</gene>
<dbReference type="Proteomes" id="UP001490330">
    <property type="component" value="Unassembled WGS sequence"/>
</dbReference>
<keyword evidence="1" id="KW-0808">Transferase</keyword>
<keyword evidence="5" id="KW-1185">Reference proteome</keyword>
<organism evidence="4 5">
    <name type="scientific">Streptomyces flaveolus</name>
    <dbReference type="NCBI Taxonomy" id="67297"/>
    <lineage>
        <taxon>Bacteria</taxon>
        <taxon>Bacillati</taxon>
        <taxon>Actinomycetota</taxon>
        <taxon>Actinomycetes</taxon>
        <taxon>Kitasatosporales</taxon>
        <taxon>Streptomycetaceae</taxon>
        <taxon>Streptomyces</taxon>
    </lineage>
</organism>
<dbReference type="PANTHER" id="PTHR35526:SF3">
    <property type="entry name" value="ANTI-SIGMA-F FACTOR RSBW"/>
    <property type="match status" value="1"/>
</dbReference>
<dbReference type="InterPro" id="IPR050267">
    <property type="entry name" value="Anti-sigma-factor_SerPK"/>
</dbReference>
<keyword evidence="1" id="KW-0723">Serine/threonine-protein kinase</keyword>
<dbReference type="InterPro" id="IPR036890">
    <property type="entry name" value="HATPase_C_sf"/>
</dbReference>
<dbReference type="PANTHER" id="PTHR35526">
    <property type="entry name" value="ANTI-SIGMA-F FACTOR RSBW-RELATED"/>
    <property type="match status" value="1"/>
</dbReference>
<keyword evidence="4" id="KW-0547">Nucleotide-binding</keyword>
<dbReference type="InterPro" id="IPR003594">
    <property type="entry name" value="HATPase_dom"/>
</dbReference>
<keyword evidence="1" id="KW-0418">Kinase</keyword>
<dbReference type="SUPFAM" id="SSF55874">
    <property type="entry name" value="ATPase domain of HSP90 chaperone/DNA topoisomerase II/histidine kinase"/>
    <property type="match status" value="1"/>
</dbReference>
<evidence type="ECO:0000313" key="5">
    <source>
        <dbReference type="Proteomes" id="UP001490330"/>
    </source>
</evidence>
<name>A0ABV1VI88_9ACTN</name>
<evidence type="ECO:0000256" key="2">
    <source>
        <dbReference type="SAM" id="MobiDB-lite"/>
    </source>
</evidence>
<dbReference type="EMBL" id="JBEPCV010000020">
    <property type="protein sequence ID" value="MER6906213.1"/>
    <property type="molecule type" value="Genomic_DNA"/>
</dbReference>